<evidence type="ECO:0000313" key="1">
    <source>
        <dbReference type="EMBL" id="KAG5581464.1"/>
    </source>
</evidence>
<name>A0A9J5X308_SOLCO</name>
<comment type="caution">
    <text evidence="1">The sequence shown here is derived from an EMBL/GenBank/DDBJ whole genome shotgun (WGS) entry which is preliminary data.</text>
</comment>
<evidence type="ECO:0000313" key="2">
    <source>
        <dbReference type="Proteomes" id="UP000824120"/>
    </source>
</evidence>
<dbReference type="Proteomes" id="UP000824120">
    <property type="component" value="Chromosome 10"/>
</dbReference>
<sequence>MMPPEPKWGALEEIKVSVTLLQLWKTQIITVQITCILYRNLSMKSPLGHLGADINIIPGASNNSC</sequence>
<gene>
    <name evidence="1" type="ORF">H5410_052091</name>
</gene>
<reference evidence="1 2" key="1">
    <citation type="submission" date="2020-09" db="EMBL/GenBank/DDBJ databases">
        <title>De no assembly of potato wild relative species, Solanum commersonii.</title>
        <authorList>
            <person name="Cho K."/>
        </authorList>
    </citation>
    <scope>NUCLEOTIDE SEQUENCE [LARGE SCALE GENOMIC DNA]</scope>
    <source>
        <strain evidence="1">LZ3.2</strain>
        <tissue evidence="1">Leaf</tissue>
    </source>
</reference>
<accession>A0A9J5X308</accession>
<proteinExistence type="predicted"/>
<dbReference type="EMBL" id="JACXVP010000010">
    <property type="protein sequence ID" value="KAG5581464.1"/>
    <property type="molecule type" value="Genomic_DNA"/>
</dbReference>
<organism evidence="1 2">
    <name type="scientific">Solanum commersonii</name>
    <name type="common">Commerson's wild potato</name>
    <name type="synonym">Commerson's nightshade</name>
    <dbReference type="NCBI Taxonomy" id="4109"/>
    <lineage>
        <taxon>Eukaryota</taxon>
        <taxon>Viridiplantae</taxon>
        <taxon>Streptophyta</taxon>
        <taxon>Embryophyta</taxon>
        <taxon>Tracheophyta</taxon>
        <taxon>Spermatophyta</taxon>
        <taxon>Magnoliopsida</taxon>
        <taxon>eudicotyledons</taxon>
        <taxon>Gunneridae</taxon>
        <taxon>Pentapetalae</taxon>
        <taxon>asterids</taxon>
        <taxon>lamiids</taxon>
        <taxon>Solanales</taxon>
        <taxon>Solanaceae</taxon>
        <taxon>Solanoideae</taxon>
        <taxon>Solaneae</taxon>
        <taxon>Solanum</taxon>
    </lineage>
</organism>
<dbReference type="AlphaFoldDB" id="A0A9J5X308"/>
<keyword evidence="2" id="KW-1185">Reference proteome</keyword>
<protein>
    <submittedName>
        <fullName evidence="1">Uncharacterized protein</fullName>
    </submittedName>
</protein>